<reference evidence="1 2" key="1">
    <citation type="journal article" date="2014" name="Emerg. Infect. Dis.">
        <title>High-level Relatedness among Mycobacterium abscessus subsp. massiliense Strains from Widely Separated Outbreaks.</title>
        <authorList>
            <person name="Tettelin H."/>
            <person name="Davidson R.M."/>
            <person name="Agrawal S."/>
            <person name="Aitken M.L."/>
            <person name="Shallom S."/>
            <person name="Hasan N.A."/>
            <person name="Strong M."/>
            <person name="Nogueira de Moura V.C."/>
            <person name="De Groote M.A."/>
            <person name="Duarte R.S."/>
            <person name="Hine E."/>
            <person name="Parankush S."/>
            <person name="Su Q."/>
            <person name="Daugherty S.C."/>
            <person name="Fraser C.M."/>
            <person name="Brown-Elliott B.A."/>
            <person name="Wallace R.J.Jr."/>
            <person name="Holland S.M."/>
            <person name="Sampaio E.P."/>
            <person name="Olivier K.N."/>
            <person name="Jackson M."/>
            <person name="Zelazny A.M."/>
        </authorList>
    </citation>
    <scope>NUCLEOTIDE SEQUENCE [LARGE SCALE GENOMIC DNA]</scope>
    <source>
        <strain evidence="1 2">MAB_091912_2446</strain>
    </source>
</reference>
<protein>
    <submittedName>
        <fullName evidence="1">Uncharacterized protein</fullName>
    </submittedName>
</protein>
<dbReference type="AlphaFoldDB" id="A0A829MD08"/>
<organism evidence="1 2">
    <name type="scientific">Mycobacteroides abscessus MAB_091912_2446</name>
    <dbReference type="NCBI Taxonomy" id="1335414"/>
    <lineage>
        <taxon>Bacteria</taxon>
        <taxon>Bacillati</taxon>
        <taxon>Actinomycetota</taxon>
        <taxon>Actinomycetes</taxon>
        <taxon>Mycobacteriales</taxon>
        <taxon>Mycobacteriaceae</taxon>
        <taxon>Mycobacteroides</taxon>
        <taxon>Mycobacteroides abscessus</taxon>
    </lineage>
</organism>
<proteinExistence type="predicted"/>
<gene>
    <name evidence="1" type="ORF">L833_4711</name>
</gene>
<name>A0A829MD08_9MYCO</name>
<accession>A0A829MD08</accession>
<evidence type="ECO:0000313" key="2">
    <source>
        <dbReference type="Proteomes" id="UP000018502"/>
    </source>
</evidence>
<dbReference type="Proteomes" id="UP000018502">
    <property type="component" value="Unassembled WGS sequence"/>
</dbReference>
<evidence type="ECO:0000313" key="1">
    <source>
        <dbReference type="EMBL" id="ESV62306.1"/>
    </source>
</evidence>
<comment type="caution">
    <text evidence="1">The sequence shown here is derived from an EMBL/GenBank/DDBJ whole genome shotgun (WGS) entry which is preliminary data.</text>
</comment>
<dbReference type="EMBL" id="AYTF01000002">
    <property type="protein sequence ID" value="ESV62306.1"/>
    <property type="molecule type" value="Genomic_DNA"/>
</dbReference>
<sequence>MRGHQIAWIRTHDLHWIAVVQVEASSENEMSSVTMTLWLSPKMFQLDKPEGFYEPYRRRL</sequence>